<dbReference type="InterPro" id="IPR027417">
    <property type="entry name" value="P-loop_NTPase"/>
</dbReference>
<dbReference type="InterPro" id="IPR014774">
    <property type="entry name" value="KaiC-like_dom"/>
</dbReference>
<protein>
    <submittedName>
        <fullName evidence="4">AAA ATPase</fullName>
    </submittedName>
</protein>
<dbReference type="Gene3D" id="3.40.50.300">
    <property type="entry name" value="P-loop containing nucleotide triphosphate hydrolases"/>
    <property type="match status" value="1"/>
</dbReference>
<dbReference type="SUPFAM" id="SSF52540">
    <property type="entry name" value="P-loop containing nucleoside triphosphate hydrolases"/>
    <property type="match status" value="1"/>
</dbReference>
<keyword evidence="1" id="KW-0547">Nucleotide-binding</keyword>
<proteinExistence type="predicted"/>
<dbReference type="AlphaFoldDB" id="G7VC21"/>
<feature type="domain" description="AAA+ ATPase" evidence="3">
    <location>
        <begin position="5"/>
        <end position="166"/>
    </location>
</feature>
<dbReference type="BioCyc" id="PSP1104324:GJSN-1060-MONOMER"/>
<evidence type="ECO:0000256" key="2">
    <source>
        <dbReference type="ARBA" id="ARBA00022840"/>
    </source>
</evidence>
<evidence type="ECO:0000313" key="5">
    <source>
        <dbReference type="Proteomes" id="UP000005867"/>
    </source>
</evidence>
<dbReference type="KEGG" id="pyr:P186_1085"/>
<dbReference type="STRING" id="1104324.P186_1085"/>
<sequence>MLLDFRGVTAIYGRPGVGKTSLAMRMAHERVARGEKVLWVSLYEDRDVFMKNAASLGYDLPRVDFWDMIFVKTDVILNQIVSTVSQSDYSLVVVDSISSLVEGPQSREYLINAVYRVFRPAKIDFVGIAEEESVTPLDYIADNLLRLELRIGRNVTERLMYVVKSRGRRAGYTVEFDILEGQGVVFLDDLPRPAPRAAWEAATEALPQPMGPVRGGRIYLFVGCDFTPLLARVAADLSREGRKVLYRVFGRGAFSVERLIEKYGGKAVVQRVEPRPQSHFTHMKNLYDSLTETDADVVVSDGVDMEFFIYGRKAFELNKTEFDELRRLGIATLVNACRDRGLRVVADVTAQLHDGEVLLTSPEGGTRCRYEVQPLPRLACNV</sequence>
<accession>G7VC21</accession>
<dbReference type="RefSeq" id="WP_014288349.1">
    <property type="nucleotide sequence ID" value="NC_016645.1"/>
</dbReference>
<dbReference type="GeneID" id="11595341"/>
<gene>
    <name evidence="4" type="ORF">P186_1085</name>
</gene>
<organism evidence="4 5">
    <name type="scientific">Pyrobaculum ferrireducens</name>
    <dbReference type="NCBI Taxonomy" id="1104324"/>
    <lineage>
        <taxon>Archaea</taxon>
        <taxon>Thermoproteota</taxon>
        <taxon>Thermoprotei</taxon>
        <taxon>Thermoproteales</taxon>
        <taxon>Thermoproteaceae</taxon>
        <taxon>Pyrobaculum</taxon>
    </lineage>
</organism>
<dbReference type="GO" id="GO:0005524">
    <property type="term" value="F:ATP binding"/>
    <property type="evidence" value="ECO:0007669"/>
    <property type="project" value="UniProtKB-KW"/>
</dbReference>
<dbReference type="EMBL" id="CP003098">
    <property type="protein sequence ID" value="AET32521.1"/>
    <property type="molecule type" value="Genomic_DNA"/>
</dbReference>
<reference evidence="4 5" key="1">
    <citation type="journal article" date="2012" name="J. Bacteriol.">
        <title>Complete genome sequence of strain 1860, a crenarchaeon of the genus pyrobaculum able to grow with various electron acceptors.</title>
        <authorList>
            <person name="Mardanov A.V."/>
            <person name="Gumerov V.M."/>
            <person name="Slobodkina G.B."/>
            <person name="Beletsky A.V."/>
            <person name="Bonch-Osmolovskaya E.A."/>
            <person name="Ravin N.V."/>
            <person name="Skryabin K.G."/>
        </authorList>
    </citation>
    <scope>NUCLEOTIDE SEQUENCE [LARGE SCALE GENOMIC DNA]</scope>
    <source>
        <strain evidence="4 5">1860</strain>
    </source>
</reference>
<dbReference type="Pfam" id="PF06745">
    <property type="entry name" value="ATPase"/>
    <property type="match status" value="1"/>
</dbReference>
<dbReference type="Proteomes" id="UP000005867">
    <property type="component" value="Chromosome"/>
</dbReference>
<dbReference type="PANTHER" id="PTHR43637">
    <property type="entry name" value="UPF0273 PROTEIN TM_0370"/>
    <property type="match status" value="1"/>
</dbReference>
<dbReference type="PANTHER" id="PTHR43637:SF2">
    <property type="entry name" value="PROTEIN GVPD 1"/>
    <property type="match status" value="1"/>
</dbReference>
<evidence type="ECO:0000259" key="3">
    <source>
        <dbReference type="SMART" id="SM00382"/>
    </source>
</evidence>
<name>G7VC21_9CREN</name>
<evidence type="ECO:0000256" key="1">
    <source>
        <dbReference type="ARBA" id="ARBA00022741"/>
    </source>
</evidence>
<dbReference type="OrthoDB" id="17644at2157"/>
<keyword evidence="5" id="KW-1185">Reference proteome</keyword>
<dbReference type="HOGENOM" id="CLU_720847_0_0_2"/>
<dbReference type="InterPro" id="IPR003593">
    <property type="entry name" value="AAA+_ATPase"/>
</dbReference>
<keyword evidence="2" id="KW-0067">ATP-binding</keyword>
<dbReference type="eggNOG" id="arCOG01174">
    <property type="taxonomic scope" value="Archaea"/>
</dbReference>
<dbReference type="SMART" id="SM00382">
    <property type="entry name" value="AAA"/>
    <property type="match status" value="1"/>
</dbReference>
<evidence type="ECO:0000313" key="4">
    <source>
        <dbReference type="EMBL" id="AET32521.1"/>
    </source>
</evidence>